<comment type="subcellular location">
    <subcellularLocation>
        <location evidence="1">Membrane</location>
        <topology evidence="1">Multi-pass membrane protein</topology>
    </subcellularLocation>
</comment>
<dbReference type="STRING" id="22663.A0A2I0IEK8"/>
<evidence type="ECO:0000313" key="2">
    <source>
        <dbReference type="EMBL" id="PKI42100.1"/>
    </source>
</evidence>
<evidence type="ECO:0000256" key="1">
    <source>
        <dbReference type="ARBA" id="ARBA00004141"/>
    </source>
</evidence>
<dbReference type="Proteomes" id="UP000233551">
    <property type="component" value="Unassembled WGS sequence"/>
</dbReference>
<dbReference type="PANTHER" id="PTHR33222">
    <property type="match status" value="1"/>
</dbReference>
<comment type="caution">
    <text evidence="2">The sequence shown here is derived from an EMBL/GenBank/DDBJ whole genome shotgun (WGS) entry which is preliminary data.</text>
</comment>
<evidence type="ECO:0000313" key="3">
    <source>
        <dbReference type="Proteomes" id="UP000233551"/>
    </source>
</evidence>
<dbReference type="PANTHER" id="PTHR33222:SF2">
    <property type="entry name" value="PROTEIN CURVATURE THYLAKOID 1D, CHLOROPLASTIC"/>
    <property type="match status" value="1"/>
</dbReference>
<organism evidence="2 3">
    <name type="scientific">Punica granatum</name>
    <name type="common">Pomegranate</name>
    <dbReference type="NCBI Taxonomy" id="22663"/>
    <lineage>
        <taxon>Eukaryota</taxon>
        <taxon>Viridiplantae</taxon>
        <taxon>Streptophyta</taxon>
        <taxon>Embryophyta</taxon>
        <taxon>Tracheophyta</taxon>
        <taxon>Spermatophyta</taxon>
        <taxon>Magnoliopsida</taxon>
        <taxon>eudicotyledons</taxon>
        <taxon>Gunneridae</taxon>
        <taxon>Pentapetalae</taxon>
        <taxon>rosids</taxon>
        <taxon>malvids</taxon>
        <taxon>Myrtales</taxon>
        <taxon>Lythraceae</taxon>
        <taxon>Punica</taxon>
    </lineage>
</organism>
<gene>
    <name evidence="2" type="ORF">CRG98_037553</name>
</gene>
<dbReference type="GO" id="GO:0009535">
    <property type="term" value="C:chloroplast thylakoid membrane"/>
    <property type="evidence" value="ECO:0007669"/>
    <property type="project" value="TreeGrafter"/>
</dbReference>
<sequence length="211" mass="22992">MVLPSTCCCFSNSLPTHVPSQGWFLPRKQLPRIGPQPAANLHSSNRLAFHRLSLRATTSEDASSGANQYVGEDRDTITASAVEVDVEEKPAAPQNSFAEGFSPAASNEEPPPPDGQAQSFELLENIDLKFDSEDTLSIALYGSGALVALWLASAVVGAIDSIPLLPKLLEVVGLGYTVWFTWRYLIFKKNREEFLAKISELKQEVLGSKDD</sequence>
<dbReference type="InterPro" id="IPR033344">
    <property type="entry name" value="CURT1"/>
</dbReference>
<dbReference type="InterPro" id="IPR025564">
    <property type="entry name" value="CAAD_dom"/>
</dbReference>
<keyword evidence="3" id="KW-1185">Reference proteome</keyword>
<dbReference type="EMBL" id="PGOL01003232">
    <property type="protein sequence ID" value="PKI42100.1"/>
    <property type="molecule type" value="Genomic_DNA"/>
</dbReference>
<protein>
    <submittedName>
        <fullName evidence="2">Uncharacterized protein</fullName>
    </submittedName>
</protein>
<proteinExistence type="predicted"/>
<reference evidence="2 3" key="1">
    <citation type="submission" date="2017-11" db="EMBL/GenBank/DDBJ databases">
        <title>De-novo sequencing of pomegranate (Punica granatum L.) genome.</title>
        <authorList>
            <person name="Akparov Z."/>
            <person name="Amiraslanov A."/>
            <person name="Hajiyeva S."/>
            <person name="Abbasov M."/>
            <person name="Kaur K."/>
            <person name="Hamwieh A."/>
            <person name="Solovyev V."/>
            <person name="Salamov A."/>
            <person name="Braich B."/>
            <person name="Kosarev P."/>
            <person name="Mahmoud A."/>
            <person name="Hajiyev E."/>
            <person name="Babayeva S."/>
            <person name="Izzatullayeva V."/>
            <person name="Mammadov A."/>
            <person name="Mammadov A."/>
            <person name="Sharifova S."/>
            <person name="Ojaghi J."/>
            <person name="Eynullazada K."/>
            <person name="Bayramov B."/>
            <person name="Abdulazimova A."/>
            <person name="Shahmuradov I."/>
        </authorList>
    </citation>
    <scope>NUCLEOTIDE SEQUENCE [LARGE SCALE GENOMIC DNA]</scope>
    <source>
        <strain evidence="3">cv. AG2017</strain>
        <tissue evidence="2">Leaf</tissue>
    </source>
</reference>
<name>A0A2I0IEK8_PUNGR</name>
<dbReference type="GeneID" id="116213395"/>
<accession>A0A2I0IEK8</accession>
<dbReference type="AlphaFoldDB" id="A0A2I0IEK8"/>
<dbReference type="Pfam" id="PF14159">
    <property type="entry name" value="CAAD"/>
    <property type="match status" value="1"/>
</dbReference>
<dbReference type="OrthoDB" id="2014299at2759"/>